<organism evidence="2 3">
    <name type="scientific">Plectus sambesii</name>
    <dbReference type="NCBI Taxonomy" id="2011161"/>
    <lineage>
        <taxon>Eukaryota</taxon>
        <taxon>Metazoa</taxon>
        <taxon>Ecdysozoa</taxon>
        <taxon>Nematoda</taxon>
        <taxon>Chromadorea</taxon>
        <taxon>Plectida</taxon>
        <taxon>Plectina</taxon>
        <taxon>Plectoidea</taxon>
        <taxon>Plectidae</taxon>
        <taxon>Plectus</taxon>
    </lineage>
</organism>
<dbReference type="Pfam" id="PF00078">
    <property type="entry name" value="RVT_1"/>
    <property type="match status" value="1"/>
</dbReference>
<dbReference type="InterPro" id="IPR000477">
    <property type="entry name" value="RT_dom"/>
</dbReference>
<dbReference type="PROSITE" id="PS50878">
    <property type="entry name" value="RT_POL"/>
    <property type="match status" value="1"/>
</dbReference>
<dbReference type="PANTHER" id="PTHR47027:SF25">
    <property type="entry name" value="REVERSE TRANSCRIPTASE DOMAIN-CONTAINING PROTEIN"/>
    <property type="match status" value="1"/>
</dbReference>
<dbReference type="SUPFAM" id="SSF56672">
    <property type="entry name" value="DNA/RNA polymerases"/>
    <property type="match status" value="1"/>
</dbReference>
<evidence type="ECO:0000259" key="1">
    <source>
        <dbReference type="PROSITE" id="PS50878"/>
    </source>
</evidence>
<dbReference type="Proteomes" id="UP000887566">
    <property type="component" value="Unplaced"/>
</dbReference>
<dbReference type="WBParaSite" id="PSAMB.scaffold2725size21616.g18893.t1">
    <property type="protein sequence ID" value="PSAMB.scaffold2725size21616.g18893.t1"/>
    <property type="gene ID" value="PSAMB.scaffold2725size21616.g18893"/>
</dbReference>
<sequence>MDQIFTLRNIIEQCAENQKPLLVNFIDFMKAFDSVHRESLWRIVATYGIPDRFINIFKNLYEGSSCCVKMDDGTTDFFTIETGVRQGCVLSPFLFLLVMDFVLKRSMDIPGAGIDWRNQSRLTDCDFADDVGMLATTKPALQRMTISLEEEAAKVGLRISTEKTKVLTINRKTKANITVGDKKIEEVKQFTYLGSVMTGDGGSDQDVDVRIGKAAAVFKRMRPIWSSASINEGIKIRLFTTIVVLTALYGCEMWRHTERIAKKLNVFQQRCLRRIFRISYLEHKTNDKVLIRANAHRLEAIVTERRMRLAGHVLRMNDNRHPKTAMR</sequence>
<accession>A0A914VWQ7</accession>
<feature type="domain" description="Reverse transcriptase" evidence="1">
    <location>
        <begin position="1"/>
        <end position="197"/>
    </location>
</feature>
<evidence type="ECO:0000313" key="3">
    <source>
        <dbReference type="WBParaSite" id="PSAMB.scaffold2725size21616.g18893.t1"/>
    </source>
</evidence>
<dbReference type="CDD" id="cd01650">
    <property type="entry name" value="RT_nLTR_like"/>
    <property type="match status" value="1"/>
</dbReference>
<protein>
    <submittedName>
        <fullName evidence="3">Reverse transcriptase domain-containing protein</fullName>
    </submittedName>
</protein>
<dbReference type="AlphaFoldDB" id="A0A914VWQ7"/>
<dbReference type="InterPro" id="IPR043502">
    <property type="entry name" value="DNA/RNA_pol_sf"/>
</dbReference>
<dbReference type="PANTHER" id="PTHR47027">
    <property type="entry name" value="REVERSE TRANSCRIPTASE DOMAIN-CONTAINING PROTEIN"/>
    <property type="match status" value="1"/>
</dbReference>
<evidence type="ECO:0000313" key="2">
    <source>
        <dbReference type="Proteomes" id="UP000887566"/>
    </source>
</evidence>
<reference evidence="3" key="1">
    <citation type="submission" date="2022-11" db="UniProtKB">
        <authorList>
            <consortium name="WormBaseParasite"/>
        </authorList>
    </citation>
    <scope>IDENTIFICATION</scope>
</reference>
<name>A0A914VWQ7_9BILA</name>
<keyword evidence="2" id="KW-1185">Reference proteome</keyword>
<proteinExistence type="predicted"/>